<dbReference type="AlphaFoldDB" id="A0A290S7R4"/>
<dbReference type="SUPFAM" id="SSF81301">
    <property type="entry name" value="Nucleotidyltransferase"/>
    <property type="match status" value="1"/>
</dbReference>
<dbReference type="RefSeq" id="WP_007587164.1">
    <property type="nucleotide sequence ID" value="NZ_CP011025.1"/>
</dbReference>
<sequence>MLITSNSLYWAITAPFAVTFDCDAESITPSRRQTIISKLFQFCRQIIGPNTSAESASVSSEPIVVTRGEHGISRKQFSPNAIKVLYRLKDGGYDAYLVGGCIRDILLGQQPKDFDVVTNATPDQVKKLFRNCRLIGRRFRLAHIVFGREIIEVATMRGHHEAQEDKNQISQSSDEGQLLRDNVFGSIEEDAERRDFSINALYYSIKDFSIHDYANGLAAIKAKQIELIGDPETRYREDPVRMLRAVRFATKLDMSIAPKSEKPISELASLLDNIPPARLFEEILKLFLNGKAEANFLMLRKYGLFRSLFPELDKILDKNPSGLEHTLIQQMFQNTDKRINADKKVTPAFIFAALLWFPLLERTKKIQSQEQLAEYDAFAQAMNKVLSDNSQHIAVPKRFTLGARDIWHIQHRLDKRAGQRAYRLTQQPRFKAAYDFLLLRVDAGETQHTELAQWWTQYLSQDINGQKEMVKNLGHQGGPKPRKRRRPTKKPAE</sequence>
<dbReference type="Pfam" id="PF12626">
    <property type="entry name" value="PolyA_pol_arg_C"/>
    <property type="match status" value="1"/>
</dbReference>
<evidence type="ECO:0000256" key="3">
    <source>
        <dbReference type="ARBA" id="ARBA00022741"/>
    </source>
</evidence>
<dbReference type="SUPFAM" id="SSF81891">
    <property type="entry name" value="Poly A polymerase C-terminal region-like"/>
    <property type="match status" value="1"/>
</dbReference>
<comment type="catalytic activity">
    <reaction evidence="7">
        <text>RNA(n) + ATP = RNA(n)-3'-adenine ribonucleotide + diphosphate</text>
        <dbReference type="Rhea" id="RHEA:11332"/>
        <dbReference type="Rhea" id="RHEA-COMP:14527"/>
        <dbReference type="Rhea" id="RHEA-COMP:17347"/>
        <dbReference type="ChEBI" id="CHEBI:30616"/>
        <dbReference type="ChEBI" id="CHEBI:33019"/>
        <dbReference type="ChEBI" id="CHEBI:140395"/>
        <dbReference type="ChEBI" id="CHEBI:173115"/>
        <dbReference type="EC" id="2.7.7.19"/>
    </reaction>
</comment>
<feature type="domain" description="tRNA nucleotidyltransferase/poly(A) polymerase RNA and SrmB- binding" evidence="12">
    <location>
        <begin position="253"/>
        <end position="315"/>
    </location>
</feature>
<evidence type="ECO:0000256" key="5">
    <source>
        <dbReference type="ARBA" id="ARBA00022884"/>
    </source>
</evidence>
<evidence type="ECO:0000259" key="11">
    <source>
        <dbReference type="Pfam" id="PF12626"/>
    </source>
</evidence>
<keyword evidence="3 7" id="KW-0547">Nucleotide-binding</keyword>
<keyword evidence="1 7" id="KW-0507">mRNA processing</keyword>
<keyword evidence="4 7" id="KW-0067">ATP-binding</keyword>
<comment type="function">
    <text evidence="7">Adds poly(A) tail to the 3' end of many RNAs, which usually targets these RNAs for decay. Plays a significant role in the global control of gene expression, through influencing the rate of transcript degradation, and in the general RNA quality control.</text>
</comment>
<evidence type="ECO:0000256" key="2">
    <source>
        <dbReference type="ARBA" id="ARBA00022679"/>
    </source>
</evidence>
<dbReference type="Gene3D" id="1.10.3090.10">
    <property type="entry name" value="cca-adding enzyme, domain 2"/>
    <property type="match status" value="1"/>
</dbReference>
<dbReference type="CDD" id="cd05398">
    <property type="entry name" value="NT_ClassII-CCAase"/>
    <property type="match status" value="1"/>
</dbReference>
<dbReference type="Proteomes" id="UP000016505">
    <property type="component" value="Chromosome I"/>
</dbReference>
<evidence type="ECO:0000256" key="8">
    <source>
        <dbReference type="RuleBase" id="RU003953"/>
    </source>
</evidence>
<evidence type="ECO:0000256" key="9">
    <source>
        <dbReference type="SAM" id="MobiDB-lite"/>
    </source>
</evidence>
<dbReference type="Pfam" id="PF12627">
    <property type="entry name" value="PolyA_pol_RNAbd"/>
    <property type="match status" value="1"/>
</dbReference>
<dbReference type="FunFam" id="3.30.460.10:FF:000035">
    <property type="entry name" value="Poly(A) polymerase I"/>
    <property type="match status" value="1"/>
</dbReference>
<feature type="domain" description="Polymerase A arginine-rich C-terminal" evidence="11">
    <location>
        <begin position="371"/>
        <end position="488"/>
    </location>
</feature>
<dbReference type="PANTHER" id="PTHR43051:SF1">
    <property type="entry name" value="POLYNUCLEOTIDE ADENYLYLTRANSFERASE FAMILY PROTEIN"/>
    <property type="match status" value="1"/>
</dbReference>
<dbReference type="PANTHER" id="PTHR43051">
    <property type="entry name" value="POLYNUCLEOTIDE ADENYLYLTRANSFERASE FAMILY PROTEIN"/>
    <property type="match status" value="1"/>
</dbReference>
<evidence type="ECO:0000313" key="14">
    <source>
        <dbReference type="Proteomes" id="UP000016505"/>
    </source>
</evidence>
<keyword evidence="5 7" id="KW-0694">RNA-binding</keyword>
<feature type="active site" evidence="7">
    <location>
        <position position="115"/>
    </location>
</feature>
<dbReference type="InterPro" id="IPR025866">
    <property type="entry name" value="PolyA_pol_arg_C_dom"/>
</dbReference>
<dbReference type="EC" id="2.7.7.19" evidence="7"/>
<dbReference type="InterPro" id="IPR010206">
    <property type="entry name" value="PolA_pol_I"/>
</dbReference>
<evidence type="ECO:0000259" key="10">
    <source>
        <dbReference type="Pfam" id="PF01743"/>
    </source>
</evidence>
<evidence type="ECO:0000256" key="6">
    <source>
        <dbReference type="ARBA" id="ARBA00023163"/>
    </source>
</evidence>
<dbReference type="GO" id="GO:0043633">
    <property type="term" value="P:polyadenylation-dependent RNA catabolic process"/>
    <property type="evidence" value="ECO:0007669"/>
    <property type="project" value="InterPro"/>
</dbReference>
<feature type="domain" description="Poly A polymerase head" evidence="10">
    <location>
        <begin position="95"/>
        <end position="225"/>
    </location>
</feature>
<dbReference type="InterPro" id="IPR052191">
    <property type="entry name" value="tRNA_ntf/polyA_polymerase_I"/>
</dbReference>
<evidence type="ECO:0000259" key="12">
    <source>
        <dbReference type="Pfam" id="PF12627"/>
    </source>
</evidence>
<feature type="active site" evidence="7">
    <location>
        <position position="195"/>
    </location>
</feature>
<dbReference type="GO" id="GO:0003723">
    <property type="term" value="F:RNA binding"/>
    <property type="evidence" value="ECO:0007669"/>
    <property type="project" value="UniProtKB-UniRule"/>
</dbReference>
<protein>
    <recommendedName>
        <fullName evidence="7">Poly(A) polymerase I</fullName>
        <shortName evidence="7">PAP I</shortName>
        <ecNumber evidence="7">2.7.7.19</ecNumber>
    </recommendedName>
</protein>
<reference evidence="13 14" key="1">
    <citation type="journal article" date="2012" name="J. Bacteriol.">
        <title>Genome sequences of type strains of seven species of the marine bacterium Pseudoalteromonas.</title>
        <authorList>
            <person name="Xie B.B."/>
            <person name="Shu Y.L."/>
            <person name="Qin Q.L."/>
            <person name="Rong J.C."/>
            <person name="Zhang X.Y."/>
            <person name="Chen X.L."/>
            <person name="Shi M."/>
            <person name="He H.L."/>
            <person name="Zhou B.C."/>
            <person name="Zhang Y.Z."/>
        </authorList>
    </citation>
    <scope>NUCLEOTIDE SEQUENCE [LARGE SCALE GENOMIC DNA]</scope>
    <source>
        <strain evidence="13 14">A 37-1-2</strain>
    </source>
</reference>
<evidence type="ECO:0000256" key="1">
    <source>
        <dbReference type="ARBA" id="ARBA00022664"/>
    </source>
</evidence>
<dbReference type="Gene3D" id="3.30.460.10">
    <property type="entry name" value="Beta Polymerase, domain 2"/>
    <property type="match status" value="1"/>
</dbReference>
<evidence type="ECO:0000256" key="4">
    <source>
        <dbReference type="ARBA" id="ARBA00022840"/>
    </source>
</evidence>
<dbReference type="NCBIfam" id="TIGR01942">
    <property type="entry name" value="pcnB"/>
    <property type="match status" value="1"/>
</dbReference>
<dbReference type="InterPro" id="IPR043519">
    <property type="entry name" value="NT_sf"/>
</dbReference>
<dbReference type="InterPro" id="IPR002646">
    <property type="entry name" value="PolA_pol_head_dom"/>
</dbReference>
<dbReference type="GO" id="GO:0006397">
    <property type="term" value="P:mRNA processing"/>
    <property type="evidence" value="ECO:0007669"/>
    <property type="project" value="UniProtKB-KW"/>
</dbReference>
<feature type="active site" evidence="7">
    <location>
        <position position="113"/>
    </location>
</feature>
<dbReference type="KEGG" id="part:PARC_a3172"/>
<keyword evidence="2 7" id="KW-0808">Transferase</keyword>
<dbReference type="Pfam" id="PF01743">
    <property type="entry name" value="PolyA_pol"/>
    <property type="match status" value="1"/>
</dbReference>
<dbReference type="HAMAP" id="MF_00957">
    <property type="entry name" value="PolyA_pol"/>
    <property type="match status" value="1"/>
</dbReference>
<dbReference type="InterPro" id="IPR032828">
    <property type="entry name" value="PolyA_RNA-bd"/>
</dbReference>
<accession>A0A290S7R4</accession>
<comment type="similarity">
    <text evidence="7 8">Belongs to the tRNA nucleotidyltransferase/poly(A) polymerase family.</text>
</comment>
<organism evidence="13 14">
    <name type="scientific">Pseudoalteromonas arctica A 37-1-2</name>
    <dbReference type="NCBI Taxonomy" id="1117313"/>
    <lineage>
        <taxon>Bacteria</taxon>
        <taxon>Pseudomonadati</taxon>
        <taxon>Pseudomonadota</taxon>
        <taxon>Gammaproteobacteria</taxon>
        <taxon>Alteromonadales</taxon>
        <taxon>Pseudoalteromonadaceae</taxon>
        <taxon>Pseudoalteromonas</taxon>
    </lineage>
</organism>
<name>A0A290S7R4_9GAMM</name>
<feature type="compositionally biased region" description="Basic residues" evidence="9">
    <location>
        <begin position="480"/>
        <end position="493"/>
    </location>
</feature>
<gene>
    <name evidence="7 13" type="primary">pcnB</name>
    <name evidence="13" type="ORF">PARC_a3172</name>
</gene>
<dbReference type="GO" id="GO:1990817">
    <property type="term" value="F:poly(A) RNA polymerase activity"/>
    <property type="evidence" value="ECO:0007669"/>
    <property type="project" value="UniProtKB-UniRule"/>
</dbReference>
<dbReference type="EMBL" id="CP011025">
    <property type="protein sequence ID" value="ATC87587.1"/>
    <property type="molecule type" value="Genomic_DNA"/>
</dbReference>
<evidence type="ECO:0000313" key="13">
    <source>
        <dbReference type="EMBL" id="ATC87587.1"/>
    </source>
</evidence>
<feature type="region of interest" description="Disordered" evidence="9">
    <location>
        <begin position="471"/>
        <end position="493"/>
    </location>
</feature>
<proteinExistence type="inferred from homology"/>
<dbReference type="GO" id="GO:0005524">
    <property type="term" value="F:ATP binding"/>
    <property type="evidence" value="ECO:0007669"/>
    <property type="project" value="UniProtKB-UniRule"/>
</dbReference>
<keyword evidence="6 7" id="KW-0804">Transcription</keyword>
<evidence type="ECO:0000256" key="7">
    <source>
        <dbReference type="HAMAP-Rule" id="MF_00957"/>
    </source>
</evidence>